<feature type="compositionally biased region" description="Gly residues" evidence="8">
    <location>
        <begin position="93"/>
        <end position="103"/>
    </location>
</feature>
<evidence type="ECO:0000256" key="2">
    <source>
        <dbReference type="ARBA" id="ARBA00022705"/>
    </source>
</evidence>
<feature type="compositionally biased region" description="Low complexity" evidence="8">
    <location>
        <begin position="645"/>
        <end position="659"/>
    </location>
</feature>
<keyword evidence="4" id="KW-0238">DNA-binding</keyword>
<dbReference type="KEGG" id="vde:111244199"/>
<feature type="domain" description="CTF/NF-I" evidence="9">
    <location>
        <begin position="174"/>
        <end position="369"/>
    </location>
</feature>
<feature type="region of interest" description="Disordered" evidence="8">
    <location>
        <begin position="415"/>
        <end position="486"/>
    </location>
</feature>
<dbReference type="GO" id="GO:0000978">
    <property type="term" value="F:RNA polymerase II cis-regulatory region sequence-specific DNA binding"/>
    <property type="evidence" value="ECO:0007669"/>
    <property type="project" value="TreeGrafter"/>
</dbReference>
<feature type="region of interest" description="Disordered" evidence="8">
    <location>
        <begin position="61"/>
        <end position="171"/>
    </location>
</feature>
<feature type="region of interest" description="Disordered" evidence="8">
    <location>
        <begin position="780"/>
        <end position="838"/>
    </location>
</feature>
<dbReference type="InParanoid" id="A0A7M7M9X6"/>
<feature type="region of interest" description="Disordered" evidence="8">
    <location>
        <begin position="640"/>
        <end position="684"/>
    </location>
</feature>
<reference evidence="10" key="1">
    <citation type="submission" date="2021-01" db="UniProtKB">
        <authorList>
            <consortium name="EnsemblMetazoa"/>
        </authorList>
    </citation>
    <scope>IDENTIFICATION</scope>
</reference>
<name>A0A7M7M9X6_VARDE</name>
<dbReference type="InterPro" id="IPR000647">
    <property type="entry name" value="CTF/NFI"/>
</dbReference>
<evidence type="ECO:0000259" key="9">
    <source>
        <dbReference type="PROSITE" id="PS51080"/>
    </source>
</evidence>
<feature type="compositionally biased region" description="Polar residues" evidence="8">
    <location>
        <begin position="156"/>
        <end position="167"/>
    </location>
</feature>
<evidence type="ECO:0000256" key="5">
    <source>
        <dbReference type="ARBA" id="ARBA00023159"/>
    </source>
</evidence>
<dbReference type="GeneID" id="111244199"/>
<evidence type="ECO:0000256" key="6">
    <source>
        <dbReference type="ARBA" id="ARBA00023163"/>
    </source>
</evidence>
<feature type="compositionally biased region" description="Polar residues" evidence="8">
    <location>
        <begin position="805"/>
        <end position="814"/>
    </location>
</feature>
<dbReference type="PROSITE" id="PS51080">
    <property type="entry name" value="CTF_NFI_2"/>
    <property type="match status" value="1"/>
</dbReference>
<dbReference type="Pfam" id="PF03165">
    <property type="entry name" value="MH1"/>
    <property type="match status" value="1"/>
</dbReference>
<feature type="compositionally biased region" description="Polar residues" evidence="8">
    <location>
        <begin position="475"/>
        <end position="486"/>
    </location>
</feature>
<keyword evidence="7" id="KW-0539">Nucleus</keyword>
<keyword evidence="2" id="KW-0235">DNA replication</keyword>
<dbReference type="RefSeq" id="XP_022646735.1">
    <property type="nucleotide sequence ID" value="XM_022791000.1"/>
</dbReference>
<keyword evidence="6" id="KW-0804">Transcription</keyword>
<feature type="compositionally biased region" description="Polar residues" evidence="8">
    <location>
        <begin position="434"/>
        <end position="449"/>
    </location>
</feature>
<dbReference type="SMART" id="SM00523">
    <property type="entry name" value="DWA"/>
    <property type="match status" value="1"/>
</dbReference>
<feature type="compositionally biased region" description="Pro residues" evidence="8">
    <location>
        <begin position="70"/>
        <end position="89"/>
    </location>
</feature>
<evidence type="ECO:0000256" key="4">
    <source>
        <dbReference type="ARBA" id="ARBA00023125"/>
    </source>
</evidence>
<evidence type="ECO:0000256" key="8">
    <source>
        <dbReference type="SAM" id="MobiDB-lite"/>
    </source>
</evidence>
<evidence type="ECO:0000256" key="7">
    <source>
        <dbReference type="ARBA" id="ARBA00023242"/>
    </source>
</evidence>
<dbReference type="PANTHER" id="PTHR11492">
    <property type="entry name" value="NUCLEAR FACTOR I"/>
    <property type="match status" value="1"/>
</dbReference>
<feature type="compositionally biased region" description="Basic residues" evidence="8">
    <location>
        <begin position="465"/>
        <end position="474"/>
    </location>
</feature>
<dbReference type="CTD" id="43782"/>
<feature type="region of interest" description="Disordered" evidence="8">
    <location>
        <begin position="592"/>
        <end position="617"/>
    </location>
</feature>
<sequence>MVACGSALSVHLTGSSPSLCTDNAPPPVVPLRPSRSLVVGSGGAHSAPLALHSVPSYRLQNSSPAGVLSPPGPPDWPLAERSPPPPLPPGSTQGSGSGPGHLGGQYPPSFSPFSPPGHSLGSPPGPQVLQLAPLQNHSGPLVPSHQTSTTTTTTTHLNLSPITSHSSPPELPSSCMPLFTSLDEFHPFIEALLPHVRAFSYTWFNLQAAKRKYFKKHERRMGLDEERRCKEDLQNERPEVKHKWASRLLGKLRKDITQDCREDFVLGITGAKQRRQLCILSNPDQKGKMRRIDCLRQADKVWRLDLVMVILFKAIPLESTDGERLEKSPHCRQPHLCVNPYHINVSVRELDLYLANHIRHHDALLGMSVPEADKDDCCEEEDSLHANGVFNSAELYRLARTTIVAEAAAAAAASSSAGAVSSSQPPPIIKLEPSNPNGPSFYAQSTAYDSSLLDHRQTPQQQVHRPAKRARRASHQTATQGSSGQTSFLEGGALSLQLDSGQQSVVQLYCSSTVQGPLGTIGPPSGQGSWLDSSGDTLPPSPGHGGHGTSGGFYLTASSPQKHHDGPQQQSQQQPDSTFTDFVNLVCEANGPTSPAVSPAGGRLTSFYSGPGQPSPVAMLPPPPPAPMARPVTIIRAPGGELALPHTPSGHSNPPSHSSPSPPVMPDTPEHSTTSGESPPVVCTLSQNLPLVGSSEQRLQFTMATGASGPIYPAYPDSNSEPGDTRWATGPHGGQAGQQQQQHCFLEDNVVDYGSVMSGLMDNERRVEFCVVSGVLKGGENPDSPLNSLPNSTTSGAGGLGVQFPDSQGQSQFASLEHSLASPATKAAAIKTEADEAA</sequence>
<dbReference type="InterPro" id="IPR020604">
    <property type="entry name" value="CTF/NFI_DNA-bd-dom"/>
</dbReference>
<comment type="subcellular location">
    <subcellularLocation>
        <location evidence="1">Nucleus</location>
    </subcellularLocation>
</comment>
<dbReference type="Proteomes" id="UP000594260">
    <property type="component" value="Unplaced"/>
</dbReference>
<dbReference type="InterPro" id="IPR019548">
    <property type="entry name" value="CTF/NFI_DNA-bd_N"/>
</dbReference>
<dbReference type="EnsemblMetazoa" id="XM_022791000">
    <property type="protein sequence ID" value="XP_022646735"/>
    <property type="gene ID" value="LOC111244199"/>
</dbReference>
<proteinExistence type="predicted"/>
<organism evidence="10 11">
    <name type="scientific">Varroa destructor</name>
    <name type="common">Honeybee mite</name>
    <dbReference type="NCBI Taxonomy" id="109461"/>
    <lineage>
        <taxon>Eukaryota</taxon>
        <taxon>Metazoa</taxon>
        <taxon>Ecdysozoa</taxon>
        <taxon>Arthropoda</taxon>
        <taxon>Chelicerata</taxon>
        <taxon>Arachnida</taxon>
        <taxon>Acari</taxon>
        <taxon>Parasitiformes</taxon>
        <taxon>Mesostigmata</taxon>
        <taxon>Gamasina</taxon>
        <taxon>Dermanyssoidea</taxon>
        <taxon>Varroidae</taxon>
        <taxon>Varroa</taxon>
    </lineage>
</organism>
<dbReference type="GO" id="GO:0000981">
    <property type="term" value="F:DNA-binding transcription factor activity, RNA polymerase II-specific"/>
    <property type="evidence" value="ECO:0007669"/>
    <property type="project" value="TreeGrafter"/>
</dbReference>
<dbReference type="AlphaFoldDB" id="A0A7M7M9X6"/>
<dbReference type="GO" id="GO:0005634">
    <property type="term" value="C:nucleus"/>
    <property type="evidence" value="ECO:0007669"/>
    <property type="project" value="UniProtKB-SubCell"/>
</dbReference>
<keyword evidence="11" id="KW-1185">Reference proteome</keyword>
<dbReference type="Pfam" id="PF10524">
    <property type="entry name" value="NfI_DNAbd_pre-N"/>
    <property type="match status" value="1"/>
</dbReference>
<accession>A0A7M7M9X6</accession>
<evidence type="ECO:0000313" key="10">
    <source>
        <dbReference type="EnsemblMetazoa" id="XP_022646735"/>
    </source>
</evidence>
<evidence type="ECO:0000313" key="11">
    <source>
        <dbReference type="Proteomes" id="UP000594260"/>
    </source>
</evidence>
<dbReference type="OrthoDB" id="10055441at2759"/>
<evidence type="ECO:0000256" key="1">
    <source>
        <dbReference type="ARBA" id="ARBA00004123"/>
    </source>
</evidence>
<feature type="region of interest" description="Disordered" evidence="8">
    <location>
        <begin position="519"/>
        <end position="577"/>
    </location>
</feature>
<feature type="compositionally biased region" description="Polar residues" evidence="8">
    <location>
        <begin position="784"/>
        <end position="795"/>
    </location>
</feature>
<dbReference type="PANTHER" id="PTHR11492:SF8">
    <property type="entry name" value="NUCLEAR FACTOR I, ISOFORM B"/>
    <property type="match status" value="1"/>
</dbReference>
<dbReference type="GO" id="GO:0045893">
    <property type="term" value="P:positive regulation of DNA-templated transcription"/>
    <property type="evidence" value="ECO:0007669"/>
    <property type="project" value="UniProtKB-ARBA"/>
</dbReference>
<evidence type="ECO:0000256" key="3">
    <source>
        <dbReference type="ARBA" id="ARBA00023015"/>
    </source>
</evidence>
<keyword evidence="3" id="KW-0805">Transcription regulation</keyword>
<protein>
    <recommendedName>
        <fullName evidence="9">CTF/NF-I domain-containing protein</fullName>
    </recommendedName>
</protein>
<dbReference type="GO" id="GO:0006260">
    <property type="term" value="P:DNA replication"/>
    <property type="evidence" value="ECO:0007669"/>
    <property type="project" value="UniProtKB-KW"/>
</dbReference>
<dbReference type="InterPro" id="IPR003619">
    <property type="entry name" value="MAD_homology1_Dwarfin-type"/>
</dbReference>
<feature type="compositionally biased region" description="Polar residues" evidence="8">
    <location>
        <begin position="526"/>
        <end position="536"/>
    </location>
</feature>
<keyword evidence="5" id="KW-0010">Activator</keyword>